<accession>A0A2N5TPP4</accession>
<dbReference type="AlphaFoldDB" id="A0A2N5TPP4"/>
<dbReference type="Proteomes" id="UP000235388">
    <property type="component" value="Unassembled WGS sequence"/>
</dbReference>
<keyword evidence="2" id="KW-1185">Reference proteome</keyword>
<organism evidence="1 2">
    <name type="scientific">Puccinia coronata f. sp. avenae</name>
    <dbReference type="NCBI Taxonomy" id="200324"/>
    <lineage>
        <taxon>Eukaryota</taxon>
        <taxon>Fungi</taxon>
        <taxon>Dikarya</taxon>
        <taxon>Basidiomycota</taxon>
        <taxon>Pucciniomycotina</taxon>
        <taxon>Pucciniomycetes</taxon>
        <taxon>Pucciniales</taxon>
        <taxon>Pucciniaceae</taxon>
        <taxon>Puccinia</taxon>
    </lineage>
</organism>
<reference evidence="1 2" key="1">
    <citation type="submission" date="2017-11" db="EMBL/GenBank/DDBJ databases">
        <title>De novo assembly and phasing of dikaryotic genomes from two isolates of Puccinia coronata f. sp. avenae, the causal agent of oat crown rust.</title>
        <authorList>
            <person name="Miller M.E."/>
            <person name="Zhang Y."/>
            <person name="Omidvar V."/>
            <person name="Sperschneider J."/>
            <person name="Schwessinger B."/>
            <person name="Raley C."/>
            <person name="Palmer J.M."/>
            <person name="Garnica D."/>
            <person name="Upadhyaya N."/>
            <person name="Rathjen J."/>
            <person name="Taylor J.M."/>
            <person name="Park R.F."/>
            <person name="Dodds P.N."/>
            <person name="Hirsch C.D."/>
            <person name="Kianian S.F."/>
            <person name="Figueroa M."/>
        </authorList>
    </citation>
    <scope>NUCLEOTIDE SEQUENCE [LARGE SCALE GENOMIC DNA]</scope>
    <source>
        <strain evidence="1">12NC29</strain>
    </source>
</reference>
<dbReference type="SUPFAM" id="SSF54928">
    <property type="entry name" value="RNA-binding domain, RBD"/>
    <property type="match status" value="1"/>
</dbReference>
<evidence type="ECO:0000313" key="2">
    <source>
        <dbReference type="Proteomes" id="UP000235388"/>
    </source>
</evidence>
<dbReference type="GO" id="GO:0003676">
    <property type="term" value="F:nucleic acid binding"/>
    <property type="evidence" value="ECO:0007669"/>
    <property type="project" value="InterPro"/>
</dbReference>
<evidence type="ECO:0000313" key="1">
    <source>
        <dbReference type="EMBL" id="PLW27388.1"/>
    </source>
</evidence>
<protein>
    <recommendedName>
        <fullName evidence="3">RRM domain-containing protein</fullName>
    </recommendedName>
</protein>
<dbReference type="STRING" id="200324.A0A2N5TPP4"/>
<evidence type="ECO:0008006" key="3">
    <source>
        <dbReference type="Google" id="ProtNLM"/>
    </source>
</evidence>
<sequence>MSPFPGYALVEYKNRKNAKVAISTGTDSKLLDQTLKCNFVFVRAPAGASAPVGKPKVHRGGRRRSPPKILLVNCID</sequence>
<dbReference type="EMBL" id="PGCJ01000489">
    <property type="protein sequence ID" value="PLW27388.1"/>
    <property type="molecule type" value="Genomic_DNA"/>
</dbReference>
<proteinExistence type="predicted"/>
<gene>
    <name evidence="1" type="ORF">PCANC_25843</name>
</gene>
<dbReference type="OrthoDB" id="15688at2759"/>
<dbReference type="InterPro" id="IPR035979">
    <property type="entry name" value="RBD_domain_sf"/>
</dbReference>
<name>A0A2N5TPP4_9BASI</name>
<comment type="caution">
    <text evidence="1">The sequence shown here is derived from an EMBL/GenBank/DDBJ whole genome shotgun (WGS) entry which is preliminary data.</text>
</comment>